<feature type="non-terminal residue" evidence="4">
    <location>
        <position position="1"/>
    </location>
</feature>
<sequence length="67" mass="7775">RERLAFESVYSKSNHAVGSNQAEIQELISQSITAHREREEALRKLAQLQREGAREAKAYDEEWRDMG</sequence>
<evidence type="ECO:0000313" key="4">
    <source>
        <dbReference type="EMBL" id="GIQ92461.1"/>
    </source>
</evidence>
<name>A0A9K3DBK6_9EUKA</name>
<proteinExistence type="predicted"/>
<dbReference type="InterPro" id="IPR049258">
    <property type="entry name" value="ODAD1_CC"/>
</dbReference>
<feature type="coiled-coil region" evidence="2">
    <location>
        <begin position="31"/>
        <end position="58"/>
    </location>
</feature>
<dbReference type="Proteomes" id="UP000265618">
    <property type="component" value="Unassembled WGS sequence"/>
</dbReference>
<keyword evidence="1 2" id="KW-0175">Coiled coil</keyword>
<keyword evidence="5" id="KW-1185">Reference proteome</keyword>
<evidence type="ECO:0000313" key="5">
    <source>
        <dbReference type="Proteomes" id="UP000265618"/>
    </source>
</evidence>
<dbReference type="AlphaFoldDB" id="A0A9K3DBK6"/>
<accession>A0A9K3DBK6</accession>
<feature type="non-terminal residue" evidence="4">
    <location>
        <position position="67"/>
    </location>
</feature>
<dbReference type="Pfam" id="PF21773">
    <property type="entry name" value="ODAD1_CC"/>
    <property type="match status" value="1"/>
</dbReference>
<evidence type="ECO:0000256" key="2">
    <source>
        <dbReference type="SAM" id="Coils"/>
    </source>
</evidence>
<feature type="domain" description="ODAD1 central coiled coil region" evidence="3">
    <location>
        <begin position="2"/>
        <end position="66"/>
    </location>
</feature>
<evidence type="ECO:0000256" key="1">
    <source>
        <dbReference type="ARBA" id="ARBA00023054"/>
    </source>
</evidence>
<comment type="caution">
    <text evidence="4">The sequence shown here is derived from an EMBL/GenBank/DDBJ whole genome shotgun (WGS) entry which is preliminary data.</text>
</comment>
<organism evidence="4 5">
    <name type="scientific">Kipferlia bialata</name>
    <dbReference type="NCBI Taxonomy" id="797122"/>
    <lineage>
        <taxon>Eukaryota</taxon>
        <taxon>Metamonada</taxon>
        <taxon>Carpediemonas-like organisms</taxon>
        <taxon>Kipferlia</taxon>
    </lineage>
</organism>
<protein>
    <recommendedName>
        <fullName evidence="3">ODAD1 central coiled coil region domain-containing protein</fullName>
    </recommendedName>
</protein>
<reference evidence="4 5" key="1">
    <citation type="journal article" date="2018" name="PLoS ONE">
        <title>The draft genome of Kipferlia bialata reveals reductive genome evolution in fornicate parasites.</title>
        <authorList>
            <person name="Tanifuji G."/>
            <person name="Takabayashi S."/>
            <person name="Kume K."/>
            <person name="Takagi M."/>
            <person name="Nakayama T."/>
            <person name="Kamikawa R."/>
            <person name="Inagaki Y."/>
            <person name="Hashimoto T."/>
        </authorList>
    </citation>
    <scope>NUCLEOTIDE SEQUENCE [LARGE SCALE GENOMIC DNA]</scope>
    <source>
        <strain evidence="4">NY0173</strain>
    </source>
</reference>
<gene>
    <name evidence="4" type="ORF">KIPB_016245</name>
</gene>
<dbReference type="EMBL" id="BDIP01009764">
    <property type="protein sequence ID" value="GIQ92461.1"/>
    <property type="molecule type" value="Genomic_DNA"/>
</dbReference>
<evidence type="ECO:0000259" key="3">
    <source>
        <dbReference type="Pfam" id="PF21773"/>
    </source>
</evidence>